<dbReference type="AlphaFoldDB" id="A0A8J7SLD3"/>
<organism evidence="2 3">
    <name type="scientific">Persicirhabdus sediminis</name>
    <dbReference type="NCBI Taxonomy" id="454144"/>
    <lineage>
        <taxon>Bacteria</taxon>
        <taxon>Pseudomonadati</taxon>
        <taxon>Verrucomicrobiota</taxon>
        <taxon>Verrucomicrobiia</taxon>
        <taxon>Verrucomicrobiales</taxon>
        <taxon>Verrucomicrobiaceae</taxon>
        <taxon>Persicirhabdus</taxon>
    </lineage>
</organism>
<sequence>MYRRHFLSLLGLSAALSPNILRASNSTKSKMKLKIAGYDFDRVAALAEGKVSIDGCDYSFERGRIGEMNTDVFSGKASREVTEIGLHPFMLAYANEGFRDYTLLPIFPVRTFRHKSIFIRTDAGIKKPEDLKGRRIATPGFSSTSLTWIRGILQHQYGISPQDVEWVVSSKDSSAGATGTVSKQELMIPDGLKVASGPEGKDESQMLVDGDVDALFHAVEPQAYIDGNPLVSRLFPDFRATEQAYFKETGIFPIMHAVAIKKSLINAQPWLAQAIFDAYCESKTLCLNHLKENAWIFNSLPWANQEVENTIDLMGENWWPYGIEPNKKTLNALFQYSHEQGLAKHKLEIDQLFHPASLSLSEKV</sequence>
<dbReference type="InterPro" id="IPR015168">
    <property type="entry name" value="SsuA/THI5"/>
</dbReference>
<dbReference type="Proteomes" id="UP000624703">
    <property type="component" value="Unassembled WGS sequence"/>
</dbReference>
<protein>
    <submittedName>
        <fullName evidence="2">ABC transporter substrate-binding protein</fullName>
    </submittedName>
</protein>
<dbReference type="Gene3D" id="3.40.190.10">
    <property type="entry name" value="Periplasmic binding protein-like II"/>
    <property type="match status" value="1"/>
</dbReference>
<name>A0A8J7SLD3_9BACT</name>
<feature type="domain" description="SsuA/THI5-like" evidence="1">
    <location>
        <begin position="116"/>
        <end position="174"/>
    </location>
</feature>
<dbReference type="Pfam" id="PF09084">
    <property type="entry name" value="NMT1"/>
    <property type="match status" value="1"/>
</dbReference>
<accession>A0A8J7SLD3</accession>
<evidence type="ECO:0000313" key="3">
    <source>
        <dbReference type="Proteomes" id="UP000624703"/>
    </source>
</evidence>
<evidence type="ECO:0000313" key="2">
    <source>
        <dbReference type="EMBL" id="MBK1792296.1"/>
    </source>
</evidence>
<dbReference type="RefSeq" id="WP_200312308.1">
    <property type="nucleotide sequence ID" value="NZ_JAENIM010000044.1"/>
</dbReference>
<dbReference type="EMBL" id="JAENIM010000044">
    <property type="protein sequence ID" value="MBK1792296.1"/>
    <property type="molecule type" value="Genomic_DNA"/>
</dbReference>
<gene>
    <name evidence="2" type="ORF">JIN82_14125</name>
</gene>
<dbReference type="SUPFAM" id="SSF53850">
    <property type="entry name" value="Periplasmic binding protein-like II"/>
    <property type="match status" value="1"/>
</dbReference>
<reference evidence="2" key="1">
    <citation type="submission" date="2021-01" db="EMBL/GenBank/DDBJ databases">
        <title>Modified the classification status of verrucomicrobia.</title>
        <authorList>
            <person name="Feng X."/>
        </authorList>
    </citation>
    <scope>NUCLEOTIDE SEQUENCE</scope>
    <source>
        <strain evidence="2">_KCTC 22039</strain>
    </source>
</reference>
<comment type="caution">
    <text evidence="2">The sequence shown here is derived from an EMBL/GenBank/DDBJ whole genome shotgun (WGS) entry which is preliminary data.</text>
</comment>
<keyword evidence="3" id="KW-1185">Reference proteome</keyword>
<proteinExistence type="predicted"/>
<evidence type="ECO:0000259" key="1">
    <source>
        <dbReference type="Pfam" id="PF09084"/>
    </source>
</evidence>